<dbReference type="Pfam" id="PF18857">
    <property type="entry name" value="LPD38"/>
    <property type="match status" value="1"/>
</dbReference>
<feature type="region of interest" description="Disordered" evidence="2">
    <location>
        <begin position="81"/>
        <end position="116"/>
    </location>
</feature>
<evidence type="ECO:0000313" key="5">
    <source>
        <dbReference type="Proteomes" id="UP000620366"/>
    </source>
</evidence>
<feature type="region of interest" description="Disordered" evidence="2">
    <location>
        <begin position="532"/>
        <end position="568"/>
    </location>
</feature>
<dbReference type="InterPro" id="IPR040561">
    <property type="entry name" value="LPD38"/>
</dbReference>
<feature type="compositionally biased region" description="Low complexity" evidence="2">
    <location>
        <begin position="537"/>
        <end position="549"/>
    </location>
</feature>
<organism evidence="4 5">
    <name type="scientific">Feifania hominis</name>
    <dbReference type="NCBI Taxonomy" id="2763660"/>
    <lineage>
        <taxon>Bacteria</taxon>
        <taxon>Bacillati</taxon>
        <taxon>Bacillota</taxon>
        <taxon>Clostridia</taxon>
        <taxon>Eubacteriales</taxon>
        <taxon>Feifaniaceae</taxon>
        <taxon>Feifania</taxon>
    </lineage>
</organism>
<dbReference type="Proteomes" id="UP000620366">
    <property type="component" value="Unassembled WGS sequence"/>
</dbReference>
<evidence type="ECO:0000313" key="4">
    <source>
        <dbReference type="EMBL" id="MBC8537306.1"/>
    </source>
</evidence>
<evidence type="ECO:0000256" key="1">
    <source>
        <dbReference type="SAM" id="Coils"/>
    </source>
</evidence>
<proteinExistence type="predicted"/>
<sequence length="1758" mass="192870">MFDPNKVKKAIAQYDSKNTIGVGQTFDRSKVRSAIENYDYRQQASQEKQTRAGFFAQPVGLNRPALPTYEAAKTMEAAQRRLGADNTQQKTPVITTTGSPTLDGFSSKPKQREQTPDLSALFDQTRGEQRSSEEINFELENVKQYSGPVLEQIMLRGAPGMAQDRASADEIMKLAAQYSQYQPRLKALNKELDEAQQREHQQLLDAGYRDANLGDLTGLSAERGYYNARYGQEMFNRMMGLPDEADKYREILESDRYKYISNGWGQEAISGAASLIGQQARQITDPETLALVTSGIGVAALSGQAPGLNVLPEEVITVPAAVAAAIQAGSTKQNFEIEAGLAYDEMVQNGISHETAKKIALGVGTVNSALEFVQTDQLLKSFRTLARNSATKSTAQKIGEELLRRGVDIAGETAQEVAQEGSTIAGAQLASKLETGKWAYDKDEVRDRLADTAASSALSFGGLNVVSAGRNLFTGRRTATAQNALEQSGGLDYNNNNGGLRNGAGETGLATEHTAVPGYADERVGGVYGVAQERQQDSNGNSQSGISQRSGRRAAYPEMSSGWGAGRRDAGLSHRVELIDPETRQIMNERGFADLGLEDSTGDNASFSLALDEARRSNIYGGFVDGHTAQQLDESGTKTMLSQDRTAGVAVEPDGNITGVFKNRKNHTPKAVRDLLITAIANGGNKLDCYVADNLNNLADKYMQLGFVPVARMDFNPAYAENWKAEWGTPDVVFFVHNGDSPAEVARRAGSYPGYTREQLKSLPTFTDYDEAAAYRDSLLSQQGGQGNGRSIGGQAETQQALSGRSQDSVRDEGDVEVLQAQTQGATENLPQEKKSIWQRAAQLYRNKVRPAGRYLYSQLVSGQAELERASKDQRRTNAGAATMEDYVQLVRQAGQTVDFLLQKGLSDIDGNIIGPSFDEVFSQIPDGERAAFQQYMEHLNNINRDARGKPVLAVTGQESAIEAARLEAEHPNFSQYRDQINQYWDQFMQEWAVGSGLVAQDIYTYLKELYPNYIPTYREGKQDHLSQSTGVYADDDFNTRVASVIKTATGDTSPIMDMRDAFAKRLNQIVRAARKNALLLELAQFVKNSPSGSKYGRIVGTPSDLSVNALLETGELELADTVRALKNGTYQLTAFENGEPITINVTKQTYDAVNDLFNRKYGTGTRVGRTVTTPMKSLITGHNPFFALRNSIKDAQTGYAHSIANNPGKFSENILRAAKKMMDNSPEWQTFQALGGRGSGFFNAEKGYVKSSDPGGIVKRSAKKVWDGMAALNEGSETVTRFAEYLNAIDKFGDTPDGRKRAISAAADVTTNFSRSGPMGKAIDSWVLYFNAGVQGLDKMARQLKNRPTSTLAKAAGTGVAALALSQYIIPALLGAAGNDDNPYYEDLDNRTKDLYYLIPNAFDRDEDGYPKSFIKIPKSREYGILLVALFQRAARFAQGEDFESAFEGWTDSVKTNILPPNPLTDNAFEPLLSVMPGGDNKDFAGRVIVPESMQDLEPRYQYDSTTSEIAKALGDWFNLSPKQIDYLIKSYTGVIGDTLLPATTGQQSGLGGVLKKVLVSPIEKQFVADPLYQSGVTSRFYREMDELRTEAKTKNFVEGIPGGYVTPEEKKLSVYTKAASRITELRKQEKELLGSMPDNAERKKKIDDIRREIIAIAKGTKEEAEQVYREYVDSYVPELSYLSDSMRRNADTAMNVGITAGQFVTAYEAQKNVKGDGTQYSASRAKKEAIDKALPAMSQERRRVLYELFGVSKKVW</sequence>
<feature type="region of interest" description="Disordered" evidence="2">
    <location>
        <begin position="486"/>
        <end position="506"/>
    </location>
</feature>
<keyword evidence="1" id="KW-0175">Coiled coil</keyword>
<feature type="compositionally biased region" description="Polar residues" evidence="2">
    <location>
        <begin position="796"/>
        <end position="807"/>
    </location>
</feature>
<feature type="coiled-coil region" evidence="1">
    <location>
        <begin position="178"/>
        <end position="205"/>
    </location>
</feature>
<feature type="region of interest" description="Disordered" evidence="2">
    <location>
        <begin position="781"/>
        <end position="814"/>
    </location>
</feature>
<feature type="compositionally biased region" description="Low complexity" evidence="2">
    <location>
        <begin position="489"/>
        <end position="499"/>
    </location>
</feature>
<dbReference type="RefSeq" id="WP_249301864.1">
    <property type="nucleotide sequence ID" value="NZ_JACRSP010000008.1"/>
</dbReference>
<accession>A0A926HW46</accession>
<protein>
    <recommendedName>
        <fullName evidence="3">Large polyvalent protein associated domain-containing protein</fullName>
    </recommendedName>
</protein>
<comment type="caution">
    <text evidence="4">The sequence shown here is derived from an EMBL/GenBank/DDBJ whole genome shotgun (WGS) entry which is preliminary data.</text>
</comment>
<dbReference type="EMBL" id="JACRSP010000008">
    <property type="protein sequence ID" value="MBC8537306.1"/>
    <property type="molecule type" value="Genomic_DNA"/>
</dbReference>
<keyword evidence="5" id="KW-1185">Reference proteome</keyword>
<name>A0A926HW46_9FIRM</name>
<evidence type="ECO:0000256" key="2">
    <source>
        <dbReference type="SAM" id="MobiDB-lite"/>
    </source>
</evidence>
<feature type="compositionally biased region" description="Polar residues" evidence="2">
    <location>
        <begin position="85"/>
        <end position="100"/>
    </location>
</feature>
<gene>
    <name evidence="4" type="ORF">H8695_11460</name>
</gene>
<evidence type="ECO:0000259" key="3">
    <source>
        <dbReference type="Pfam" id="PF18857"/>
    </source>
</evidence>
<reference evidence="4" key="1">
    <citation type="submission" date="2020-08" db="EMBL/GenBank/DDBJ databases">
        <title>Genome public.</title>
        <authorList>
            <person name="Liu C."/>
            <person name="Sun Q."/>
        </authorList>
    </citation>
    <scope>NUCLEOTIDE SEQUENCE</scope>
    <source>
        <strain evidence="4">BX7</strain>
    </source>
</reference>
<feature type="domain" description="Large polyvalent protein associated" evidence="3">
    <location>
        <begin position="1385"/>
        <end position="1550"/>
    </location>
</feature>